<protein>
    <recommendedName>
        <fullName evidence="3">PE domain-containing protein</fullName>
    </recommendedName>
</protein>
<evidence type="ECO:0008006" key="3">
    <source>
        <dbReference type="Google" id="ProtNLM"/>
    </source>
</evidence>
<keyword evidence="2" id="KW-1185">Reference proteome</keyword>
<name>A0ABP5GI80_9ACTN</name>
<dbReference type="Proteomes" id="UP001500751">
    <property type="component" value="Unassembled WGS sequence"/>
</dbReference>
<gene>
    <name evidence="1" type="ORF">GCM10009839_59730</name>
</gene>
<dbReference type="EMBL" id="BAAAQN010000042">
    <property type="protein sequence ID" value="GAA2047019.1"/>
    <property type="molecule type" value="Genomic_DNA"/>
</dbReference>
<proteinExistence type="predicted"/>
<evidence type="ECO:0000313" key="1">
    <source>
        <dbReference type="EMBL" id="GAA2047019.1"/>
    </source>
</evidence>
<evidence type="ECO:0000313" key="2">
    <source>
        <dbReference type="Proteomes" id="UP001500751"/>
    </source>
</evidence>
<organism evidence="1 2">
    <name type="scientific">Catenulispora yoronensis</name>
    <dbReference type="NCBI Taxonomy" id="450799"/>
    <lineage>
        <taxon>Bacteria</taxon>
        <taxon>Bacillati</taxon>
        <taxon>Actinomycetota</taxon>
        <taxon>Actinomycetes</taxon>
        <taxon>Catenulisporales</taxon>
        <taxon>Catenulisporaceae</taxon>
        <taxon>Catenulispora</taxon>
    </lineage>
</organism>
<comment type="caution">
    <text evidence="1">The sequence shown here is derived from an EMBL/GenBank/DDBJ whole genome shotgun (WGS) entry which is preliminary data.</text>
</comment>
<accession>A0ABP5GI80</accession>
<sequence length="110" mass="11877">MGDNLRADLGRIHDLVHQLSQLRSNLVDAPSRFDESAADMGNKAMSAATTVFGDDWGVFRTQLVDDITKLGVFADTAAKTYAGLDADLARQIHGVLDAPPPSHRMLPTTD</sequence>
<reference evidence="2" key="1">
    <citation type="journal article" date="2019" name="Int. J. Syst. Evol. Microbiol.">
        <title>The Global Catalogue of Microorganisms (GCM) 10K type strain sequencing project: providing services to taxonomists for standard genome sequencing and annotation.</title>
        <authorList>
            <consortium name="The Broad Institute Genomics Platform"/>
            <consortium name="The Broad Institute Genome Sequencing Center for Infectious Disease"/>
            <person name="Wu L."/>
            <person name="Ma J."/>
        </authorList>
    </citation>
    <scope>NUCLEOTIDE SEQUENCE [LARGE SCALE GENOMIC DNA]</scope>
    <source>
        <strain evidence="2">JCM 16014</strain>
    </source>
</reference>